<dbReference type="OrthoDB" id="9810755at2"/>
<dbReference type="InterPro" id="IPR018931">
    <property type="entry name" value="DUF2520"/>
</dbReference>
<reference evidence="2 3" key="1">
    <citation type="journal article" date="2012" name="J. Bacteriol.">
        <title>Complete Genome Sequence of the Thermophilic, Piezophilic, Heterotrophic Bacterium Marinitoga piezophila KA3.</title>
        <authorList>
            <person name="Lucas S."/>
            <person name="Han J."/>
            <person name="Lapidus A."/>
            <person name="Cheng J.F."/>
            <person name="Goodwin L.A."/>
            <person name="Pitluck S."/>
            <person name="Peters L."/>
            <person name="Mikhailova N."/>
            <person name="Teshima H."/>
            <person name="Detter J.C."/>
            <person name="Han C."/>
            <person name="Tapia R."/>
            <person name="Land M."/>
            <person name="Hauser L."/>
            <person name="Kyrpides N.C."/>
            <person name="Ivanova N."/>
            <person name="Pagani I."/>
            <person name="Vannier P."/>
            <person name="Oger P."/>
            <person name="Bartlett D.H."/>
            <person name="Noll K.M."/>
            <person name="Woyke T."/>
            <person name="Jebbar M."/>
        </authorList>
    </citation>
    <scope>NUCLEOTIDE SEQUENCE [LARGE SCALE GENOMIC DNA]</scope>
    <source>
        <strain evidence="3">DSM 14283 / JCM 11233 / KA3</strain>
    </source>
</reference>
<dbReference type="RefSeq" id="WP_014296561.1">
    <property type="nucleotide sequence ID" value="NC_016751.1"/>
</dbReference>
<dbReference type="AlphaFoldDB" id="H2J7Z8"/>
<evidence type="ECO:0000313" key="2">
    <source>
        <dbReference type="EMBL" id="AEX85489.1"/>
    </source>
</evidence>
<organism evidence="2 3">
    <name type="scientific">Marinitoga piezophila (strain DSM 14283 / JCM 11233 / KA3)</name>
    <dbReference type="NCBI Taxonomy" id="443254"/>
    <lineage>
        <taxon>Bacteria</taxon>
        <taxon>Thermotogati</taxon>
        <taxon>Thermotogota</taxon>
        <taxon>Thermotogae</taxon>
        <taxon>Petrotogales</taxon>
        <taxon>Petrotogaceae</taxon>
        <taxon>Marinitoga</taxon>
    </lineage>
</organism>
<dbReference type="InterPro" id="IPR036291">
    <property type="entry name" value="NAD(P)-bd_dom_sf"/>
</dbReference>
<evidence type="ECO:0000313" key="3">
    <source>
        <dbReference type="Proteomes" id="UP000007161"/>
    </source>
</evidence>
<dbReference type="SUPFAM" id="SSF48179">
    <property type="entry name" value="6-phosphogluconate dehydrogenase C-terminal domain-like"/>
    <property type="match status" value="1"/>
</dbReference>
<dbReference type="Proteomes" id="UP000007161">
    <property type="component" value="Chromosome"/>
</dbReference>
<dbReference type="InterPro" id="IPR037108">
    <property type="entry name" value="TM1727-like_C_sf"/>
</dbReference>
<gene>
    <name evidence="2" type="ordered locus">Marpi_1077</name>
</gene>
<evidence type="ECO:0000259" key="1">
    <source>
        <dbReference type="Pfam" id="PF10728"/>
    </source>
</evidence>
<dbReference type="InterPro" id="IPR008927">
    <property type="entry name" value="6-PGluconate_DH-like_C_sf"/>
</dbReference>
<dbReference type="PANTHER" id="PTHR40459">
    <property type="entry name" value="CONSERVED HYPOTHETICAL ALANINE AND LEUCINE RICH PROTEIN"/>
    <property type="match status" value="1"/>
</dbReference>
<protein>
    <recommendedName>
        <fullName evidence="1">DUF2520 domain-containing protein</fullName>
    </recommendedName>
</protein>
<dbReference type="Gene3D" id="3.40.50.720">
    <property type="entry name" value="NAD(P)-binding Rossmann-like Domain"/>
    <property type="match status" value="1"/>
</dbReference>
<accession>H2J7Z8</accession>
<feature type="domain" description="DUF2520" evidence="1">
    <location>
        <begin position="109"/>
        <end position="227"/>
    </location>
</feature>
<dbReference type="PANTHER" id="PTHR40459:SF1">
    <property type="entry name" value="CONSERVED HYPOTHETICAL ALANINE AND LEUCINE RICH PROTEIN"/>
    <property type="match status" value="1"/>
</dbReference>
<reference evidence="3" key="2">
    <citation type="submission" date="2012-01" db="EMBL/GenBank/DDBJ databases">
        <title>Complete sequence of chromosome of Marinitoga piezophila KA3.</title>
        <authorList>
            <person name="Lucas S."/>
            <person name="Han J."/>
            <person name="Lapidus A."/>
            <person name="Cheng J.-F."/>
            <person name="Goodwin L."/>
            <person name="Pitluck S."/>
            <person name="Peters L."/>
            <person name="Mikhailova N."/>
            <person name="Teshima H."/>
            <person name="Detter J.C."/>
            <person name="Han C."/>
            <person name="Tapia R."/>
            <person name="Land M."/>
            <person name="Hauser L."/>
            <person name="Kyrpides N."/>
            <person name="Ivanova N."/>
            <person name="Pagani I."/>
            <person name="Jebbar M."/>
            <person name="Vannier P."/>
            <person name="Oger P."/>
            <person name="Cario A."/>
            <person name="Bartlett D."/>
            <person name="Noll K.M."/>
            <person name="Woyke T."/>
        </authorList>
    </citation>
    <scope>NUCLEOTIDE SEQUENCE [LARGE SCALE GENOMIC DNA]</scope>
    <source>
        <strain evidence="3">DSM 14283 / JCM 11233 / KA3</strain>
    </source>
</reference>
<keyword evidence="3" id="KW-1185">Reference proteome</keyword>
<dbReference type="Pfam" id="PF10728">
    <property type="entry name" value="DUF2520"/>
    <property type="match status" value="1"/>
</dbReference>
<proteinExistence type="predicted"/>
<dbReference type="KEGG" id="mpz:Marpi_1077"/>
<dbReference type="Gene3D" id="1.10.1040.20">
    <property type="entry name" value="ProC-like, C-terminal domain"/>
    <property type="match status" value="1"/>
</dbReference>
<dbReference type="EMBL" id="CP003257">
    <property type="protein sequence ID" value="AEX85489.1"/>
    <property type="molecule type" value="Genomic_DNA"/>
</dbReference>
<name>H2J7Z8_MARPK</name>
<dbReference type="SUPFAM" id="SSF51735">
    <property type="entry name" value="NAD(P)-binding Rossmann-fold domains"/>
    <property type="match status" value="1"/>
</dbReference>
<sequence length="241" mass="27729">MKIYIIGPGKVGKTLYNCLIKKYSDIILIGKNIDISNYRFDGIIIITTPDDIIEKIWNKLKNNNLENVLAIGHCSGVLDSSFIQSVPHFSMHPNFPFNSEKKCEEIQNIVWGIEGNEKGLEYAKKLVTDLKGKYIIIPQNKKIQYHLAAVILSNFSYALAKLSMDLYKDMNLNNIEHLIDLAIYSLNNIKKVGLKEALTGPVARNDIKTIQKEKKIFKSYFNDENIYDFFIDTLYRIKEEN</sequence>
<dbReference type="eggNOG" id="COG5495">
    <property type="taxonomic scope" value="Bacteria"/>
</dbReference>
<dbReference type="STRING" id="443254.Marpi_1077"/>
<dbReference type="HOGENOM" id="CLU_055635_1_0_0"/>